<keyword evidence="1" id="KW-0238">DNA-binding</keyword>
<dbReference type="RefSeq" id="WP_241051800.1">
    <property type="nucleotide sequence ID" value="NZ_JAKZBV010000001.1"/>
</dbReference>
<dbReference type="Proteomes" id="UP001202922">
    <property type="component" value="Unassembled WGS sequence"/>
</dbReference>
<proteinExistence type="predicted"/>
<dbReference type="PANTHER" id="PTHR38479:SF2">
    <property type="entry name" value="WINGED HELIX DNA-BINDING DOMAIN-CONTAINING PROTEIN"/>
    <property type="match status" value="1"/>
</dbReference>
<name>A0ABS9TXV6_9MICC</name>
<keyword evidence="2" id="KW-1185">Reference proteome</keyword>
<protein>
    <submittedName>
        <fullName evidence="1">Winged helix DNA-binding domain-containing protein</fullName>
    </submittedName>
</protein>
<dbReference type="Pfam" id="PF06224">
    <property type="entry name" value="AlkZ-like"/>
    <property type="match status" value="1"/>
</dbReference>
<evidence type="ECO:0000313" key="1">
    <source>
        <dbReference type="EMBL" id="MCH6469254.1"/>
    </source>
</evidence>
<comment type="caution">
    <text evidence="1">The sequence shown here is derived from an EMBL/GenBank/DDBJ whole genome shotgun (WGS) entry which is preliminary data.</text>
</comment>
<organism evidence="1 2">
    <name type="scientific">Sinomonas terrae</name>
    <dbReference type="NCBI Taxonomy" id="2908838"/>
    <lineage>
        <taxon>Bacteria</taxon>
        <taxon>Bacillati</taxon>
        <taxon>Actinomycetota</taxon>
        <taxon>Actinomycetes</taxon>
        <taxon>Micrococcales</taxon>
        <taxon>Micrococcaceae</taxon>
        <taxon>Sinomonas</taxon>
    </lineage>
</organism>
<accession>A0ABS9TXV6</accession>
<gene>
    <name evidence="1" type="ORF">L0M17_04500</name>
</gene>
<dbReference type="InterPro" id="IPR009351">
    <property type="entry name" value="AlkZ-like"/>
</dbReference>
<dbReference type="GO" id="GO:0003677">
    <property type="term" value="F:DNA binding"/>
    <property type="evidence" value="ECO:0007669"/>
    <property type="project" value="UniProtKB-KW"/>
</dbReference>
<evidence type="ECO:0000313" key="2">
    <source>
        <dbReference type="Proteomes" id="UP001202922"/>
    </source>
</evidence>
<dbReference type="PANTHER" id="PTHR38479">
    <property type="entry name" value="LMO0824 PROTEIN"/>
    <property type="match status" value="1"/>
</dbReference>
<sequence>MSTDSASRNSTTPGISTTALARLRLAAQGLVPGDSLPEPLRMAPNPVSAVRRMAALQSQDLPAGMLAVGVRTEGASARGVAAALASGAVVRTWTMRGTLFIVAASDVRTYVGLASERVMRSAASRHRGLGIAEDDVAVARKVAEERLGGGIGLTRTELFEAFEAAGQPTRSQRGIHLLSILSHRLVLVQGPLRGRQQEFRLADEWLPPGEGLAGDEALEYLAGRYVASHGPVDERDFAWWIGQPLGTVRGPFRAAAAKAVGLEAGGRELFCTPEVASLLDSRVGARTVVALPGYDELALGYPDRSVAIPEPYLERLVPGVNGVFKAMLSVGGRAVGTWLKEGTPAAPRVRPELFEELGPSAASAMARAVARIEEYWAG</sequence>
<dbReference type="EMBL" id="JAKZBV010000001">
    <property type="protein sequence ID" value="MCH6469254.1"/>
    <property type="molecule type" value="Genomic_DNA"/>
</dbReference>
<reference evidence="1 2" key="1">
    <citation type="submission" date="2022-03" db="EMBL/GenBank/DDBJ databases">
        <title>Sinomonas sp. isolated from a soil.</title>
        <authorList>
            <person name="Han J."/>
            <person name="Kim D.-U."/>
        </authorList>
    </citation>
    <scope>NUCLEOTIDE SEQUENCE [LARGE SCALE GENOMIC DNA]</scope>
    <source>
        <strain evidence="1 2">5-5</strain>
    </source>
</reference>